<dbReference type="OrthoDB" id="3222669at2759"/>
<feature type="region of interest" description="Disordered" evidence="1">
    <location>
        <begin position="501"/>
        <end position="552"/>
    </location>
</feature>
<feature type="region of interest" description="Disordered" evidence="1">
    <location>
        <begin position="582"/>
        <end position="636"/>
    </location>
</feature>
<accession>A0A9P5Z083</accession>
<name>A0A9P5Z083_9AGAR</name>
<feature type="compositionally biased region" description="Polar residues" evidence="1">
    <location>
        <begin position="519"/>
        <end position="540"/>
    </location>
</feature>
<evidence type="ECO:0000256" key="1">
    <source>
        <dbReference type="SAM" id="MobiDB-lite"/>
    </source>
</evidence>
<feature type="transmembrane region" description="Helical" evidence="2">
    <location>
        <begin position="196"/>
        <end position="218"/>
    </location>
</feature>
<feature type="compositionally biased region" description="Low complexity" evidence="1">
    <location>
        <begin position="419"/>
        <end position="429"/>
    </location>
</feature>
<sequence length="661" mass="72229">MASQTTHYVSHAPEASDPQSASTHTRNLSTVSSATLLTNNTTLHSPPYEPLLRPISPSSAEYYDLHIHSSKESDRNLALPRFSQNNILSREGTNSASQGHKPSLSHPRTRFQLRRWGKRILQTIMSLWSIYSTVRYLLAFTVYQSITGQVVSLVLGSATGLSFAFSSCGSILTMAQTPLLLHGISVKTLLSVRVTLYYMASCCFLGPSIVNLVLLLLWKKNPDIELLTRYRCRLDVDLVWSVTYSLCNHKNRSWGRWVALSALRLALTLIVIIAFHAIASSPQFIPGSRASITSWYTHPKSKKSHNRLESCETPLMHAHSQSSVVMPHLSQDPALQRQKSESTLSSKSSPRNRLRNSRSRSSAASEEETQILSVPNNSTAFLPTNMGPVENTNGLFERFNQAIADIFRETEEAIRFARSDSTSSHVSGSSDERGGSPNHDLEDGHQQSHYVNANDDEDDFYSNPAIRTVEVHNDPNYRADEHVCVMGGYYVRRMPTIASMGSRERPSLSSFNAGELAGTGSSRPPTRNTLASASWGTDISGSEPRSRPNSLSAQAEVLAAGMFNTTEIGELMMRGETVRMVGSQHELSATDDRSKALGEAGDGYASGTTGSKGSNESKESSSGVSYHTASTGSTMSLTSKLADATATSLALPTYPSPLRNV</sequence>
<feature type="compositionally biased region" description="Basic and acidic residues" evidence="1">
    <location>
        <begin position="430"/>
        <end position="446"/>
    </location>
</feature>
<evidence type="ECO:0000256" key="2">
    <source>
        <dbReference type="SAM" id="Phobius"/>
    </source>
</evidence>
<feature type="compositionally biased region" description="Polar residues" evidence="1">
    <location>
        <begin position="17"/>
        <end position="26"/>
    </location>
</feature>
<dbReference type="AlphaFoldDB" id="A0A9P5Z083"/>
<feature type="compositionally biased region" description="Polar residues" evidence="1">
    <location>
        <begin position="370"/>
        <end position="382"/>
    </location>
</feature>
<feature type="transmembrane region" description="Helical" evidence="2">
    <location>
        <begin position="257"/>
        <end position="279"/>
    </location>
</feature>
<keyword evidence="2" id="KW-0812">Transmembrane</keyword>
<comment type="caution">
    <text evidence="3">The sequence shown here is derived from an EMBL/GenBank/DDBJ whole genome shotgun (WGS) entry which is preliminary data.</text>
</comment>
<reference evidence="3" key="1">
    <citation type="submission" date="2020-11" db="EMBL/GenBank/DDBJ databases">
        <authorList>
            <consortium name="DOE Joint Genome Institute"/>
            <person name="Ahrendt S."/>
            <person name="Riley R."/>
            <person name="Andreopoulos W."/>
            <person name="Labutti K."/>
            <person name="Pangilinan J."/>
            <person name="Ruiz-Duenas F.J."/>
            <person name="Barrasa J.M."/>
            <person name="Sanchez-Garcia M."/>
            <person name="Camarero S."/>
            <person name="Miyauchi S."/>
            <person name="Serrano A."/>
            <person name="Linde D."/>
            <person name="Babiker R."/>
            <person name="Drula E."/>
            <person name="Ayuso-Fernandez I."/>
            <person name="Pacheco R."/>
            <person name="Padilla G."/>
            <person name="Ferreira P."/>
            <person name="Barriuso J."/>
            <person name="Kellner H."/>
            <person name="Castanera R."/>
            <person name="Alfaro M."/>
            <person name="Ramirez L."/>
            <person name="Pisabarro A.G."/>
            <person name="Kuo A."/>
            <person name="Tritt A."/>
            <person name="Lipzen A."/>
            <person name="He G."/>
            <person name="Yan M."/>
            <person name="Ng V."/>
            <person name="Cullen D."/>
            <person name="Martin F."/>
            <person name="Rosso M.-N."/>
            <person name="Henrissat B."/>
            <person name="Hibbett D."/>
            <person name="Martinez A.T."/>
            <person name="Grigoriev I.V."/>
        </authorList>
    </citation>
    <scope>NUCLEOTIDE SEQUENCE</scope>
    <source>
        <strain evidence="3">CIRM-BRFM 674</strain>
    </source>
</reference>
<dbReference type="EMBL" id="MU155247">
    <property type="protein sequence ID" value="KAF9477915.1"/>
    <property type="molecule type" value="Genomic_DNA"/>
</dbReference>
<dbReference type="Proteomes" id="UP000807469">
    <property type="component" value="Unassembled WGS sequence"/>
</dbReference>
<organism evidence="3 4">
    <name type="scientific">Pholiota conissans</name>
    <dbReference type="NCBI Taxonomy" id="109636"/>
    <lineage>
        <taxon>Eukaryota</taxon>
        <taxon>Fungi</taxon>
        <taxon>Dikarya</taxon>
        <taxon>Basidiomycota</taxon>
        <taxon>Agaricomycotina</taxon>
        <taxon>Agaricomycetes</taxon>
        <taxon>Agaricomycetidae</taxon>
        <taxon>Agaricales</taxon>
        <taxon>Agaricineae</taxon>
        <taxon>Strophariaceae</taxon>
        <taxon>Pholiota</taxon>
    </lineage>
</organism>
<keyword evidence="4" id="KW-1185">Reference proteome</keyword>
<feature type="transmembrane region" description="Helical" evidence="2">
    <location>
        <begin position="120"/>
        <end position="138"/>
    </location>
</feature>
<proteinExistence type="predicted"/>
<feature type="region of interest" description="Disordered" evidence="1">
    <location>
        <begin position="322"/>
        <end position="386"/>
    </location>
</feature>
<feature type="region of interest" description="Disordered" evidence="1">
    <location>
        <begin position="417"/>
        <end position="461"/>
    </location>
</feature>
<gene>
    <name evidence="3" type="ORF">BDN70DRAFT_77863</name>
</gene>
<evidence type="ECO:0000313" key="4">
    <source>
        <dbReference type="Proteomes" id="UP000807469"/>
    </source>
</evidence>
<keyword evidence="2" id="KW-0472">Membrane</keyword>
<feature type="region of interest" description="Disordered" evidence="1">
    <location>
        <begin position="1"/>
        <end position="27"/>
    </location>
</feature>
<keyword evidence="2" id="KW-1133">Transmembrane helix</keyword>
<feature type="compositionally biased region" description="Polar residues" evidence="1">
    <location>
        <begin position="627"/>
        <end position="636"/>
    </location>
</feature>
<protein>
    <submittedName>
        <fullName evidence="3">Uncharacterized protein</fullName>
    </submittedName>
</protein>
<feature type="transmembrane region" description="Helical" evidence="2">
    <location>
        <begin position="150"/>
        <end position="175"/>
    </location>
</feature>
<evidence type="ECO:0000313" key="3">
    <source>
        <dbReference type="EMBL" id="KAF9477915.1"/>
    </source>
</evidence>